<evidence type="ECO:0000313" key="1">
    <source>
        <dbReference type="EMBL" id="QHU33694.1"/>
    </source>
</evidence>
<proteinExistence type="predicted"/>
<reference evidence="1" key="1">
    <citation type="journal article" date="2020" name="Nature">
        <title>Giant virus diversity and host interactions through global metagenomics.</title>
        <authorList>
            <person name="Schulz F."/>
            <person name="Roux S."/>
            <person name="Paez-Espino D."/>
            <person name="Jungbluth S."/>
            <person name="Walsh D.A."/>
            <person name="Denef V.J."/>
            <person name="McMahon K.D."/>
            <person name="Konstantinidis K.T."/>
            <person name="Eloe-Fadrosh E.A."/>
            <person name="Kyrpides N.C."/>
            <person name="Woyke T."/>
        </authorList>
    </citation>
    <scope>NUCLEOTIDE SEQUENCE</scope>
    <source>
        <strain evidence="1">GVMAG-S-1016704-121</strain>
    </source>
</reference>
<organism evidence="1">
    <name type="scientific">viral metagenome</name>
    <dbReference type="NCBI Taxonomy" id="1070528"/>
    <lineage>
        <taxon>unclassified sequences</taxon>
        <taxon>metagenomes</taxon>
        <taxon>organismal metagenomes</taxon>
    </lineage>
</organism>
<protein>
    <submittedName>
        <fullName evidence="1">Uncharacterized protein</fullName>
    </submittedName>
</protein>
<dbReference type="EMBL" id="MN740560">
    <property type="protein sequence ID" value="QHU33694.1"/>
    <property type="molecule type" value="Genomic_DNA"/>
</dbReference>
<dbReference type="AlphaFoldDB" id="A0A6C0LVV5"/>
<accession>A0A6C0LVV5</accession>
<sequence length="293" mass="33986">MDAVPITRYDFASQFPRHGTFAAIGRRACGKSRLILDVMYNLRDRFDLGIAFTTTTPMAEALAEIMPRGCIFTEFNVDRIKTLLDEQELMMARKKPRSVFLLLDDCGFDTKSMNSAPMKELFMNGRHKYITFLCALQTPMALKPDMRMQIDIVVALKENQVANRRRLHDAFFGVIPSWHDFERLFMAFTQNYGALLVDQTVQSTDLTKVIYHYKAQIDLPKFVCISRKYVKIWEQIKKSQREVMMLKEKKIDEERKQKLVETAKQRGEKIRQVHTAVNARNGDPNAKIVLSSF</sequence>
<name>A0A6C0LVV5_9ZZZZ</name>